<evidence type="ECO:0000259" key="9">
    <source>
        <dbReference type="PROSITE" id="PS50109"/>
    </source>
</evidence>
<comment type="caution">
    <text evidence="10">The sequence shown here is derived from an EMBL/GenBank/DDBJ whole genome shotgun (WGS) entry which is preliminary data.</text>
</comment>
<reference evidence="10" key="1">
    <citation type="journal article" date="2014" name="Int. J. Syst. Evol. Microbiol.">
        <title>Complete genome sequence of Corynebacterium casei LMG S-19264T (=DSM 44701T), isolated from a smear-ripened cheese.</title>
        <authorList>
            <consortium name="US DOE Joint Genome Institute (JGI-PGF)"/>
            <person name="Walter F."/>
            <person name="Albersmeier A."/>
            <person name="Kalinowski J."/>
            <person name="Ruckert C."/>
        </authorList>
    </citation>
    <scope>NUCLEOTIDE SEQUENCE</scope>
    <source>
        <strain evidence="10">CGMCC 1.12777</strain>
    </source>
</reference>
<accession>A0A8J2ZXE6</accession>
<dbReference type="PANTHER" id="PTHR43065">
    <property type="entry name" value="SENSOR HISTIDINE KINASE"/>
    <property type="match status" value="1"/>
</dbReference>
<dbReference type="Gene3D" id="3.30.565.10">
    <property type="entry name" value="Histidine kinase-like ATPase, C-terminal domain"/>
    <property type="match status" value="1"/>
</dbReference>
<evidence type="ECO:0000256" key="7">
    <source>
        <dbReference type="ARBA" id="ARBA00022840"/>
    </source>
</evidence>
<dbReference type="InterPro" id="IPR036097">
    <property type="entry name" value="HisK_dim/P_sf"/>
</dbReference>
<dbReference type="InterPro" id="IPR003594">
    <property type="entry name" value="HATPase_dom"/>
</dbReference>
<feature type="domain" description="Histidine kinase" evidence="9">
    <location>
        <begin position="245"/>
        <end position="450"/>
    </location>
</feature>
<keyword evidence="4" id="KW-0808">Transferase</keyword>
<dbReference type="Gene3D" id="1.10.287.130">
    <property type="match status" value="1"/>
</dbReference>
<evidence type="ECO:0000313" key="10">
    <source>
        <dbReference type="EMBL" id="GGH85034.1"/>
    </source>
</evidence>
<protein>
    <recommendedName>
        <fullName evidence="2">histidine kinase</fullName>
        <ecNumber evidence="2">2.7.13.3</ecNumber>
    </recommendedName>
</protein>
<dbReference type="InterPro" id="IPR036890">
    <property type="entry name" value="HATPase_C_sf"/>
</dbReference>
<name>A0A8J2ZXE6_9BACL</name>
<evidence type="ECO:0000256" key="6">
    <source>
        <dbReference type="ARBA" id="ARBA00022777"/>
    </source>
</evidence>
<evidence type="ECO:0000256" key="2">
    <source>
        <dbReference type="ARBA" id="ARBA00012438"/>
    </source>
</evidence>
<dbReference type="Proteomes" id="UP000656813">
    <property type="component" value="Unassembled WGS sequence"/>
</dbReference>
<dbReference type="GO" id="GO:0005524">
    <property type="term" value="F:ATP binding"/>
    <property type="evidence" value="ECO:0007669"/>
    <property type="project" value="UniProtKB-KW"/>
</dbReference>
<dbReference type="CDD" id="cd00082">
    <property type="entry name" value="HisKA"/>
    <property type="match status" value="1"/>
</dbReference>
<dbReference type="InterPro" id="IPR005467">
    <property type="entry name" value="His_kinase_dom"/>
</dbReference>
<dbReference type="SUPFAM" id="SSF55874">
    <property type="entry name" value="ATPase domain of HSP90 chaperone/DNA topoisomerase II/histidine kinase"/>
    <property type="match status" value="1"/>
</dbReference>
<dbReference type="PANTHER" id="PTHR43065:SF10">
    <property type="entry name" value="PEROXIDE STRESS-ACTIVATED HISTIDINE KINASE MAK3"/>
    <property type="match status" value="1"/>
</dbReference>
<reference evidence="10" key="2">
    <citation type="submission" date="2020-09" db="EMBL/GenBank/DDBJ databases">
        <authorList>
            <person name="Sun Q."/>
            <person name="Zhou Y."/>
        </authorList>
    </citation>
    <scope>NUCLEOTIDE SEQUENCE</scope>
    <source>
        <strain evidence="10">CGMCC 1.12777</strain>
    </source>
</reference>
<organism evidence="10 11">
    <name type="scientific">Pullulanibacillus pueri</name>
    <dbReference type="NCBI Taxonomy" id="1437324"/>
    <lineage>
        <taxon>Bacteria</taxon>
        <taxon>Bacillati</taxon>
        <taxon>Bacillota</taxon>
        <taxon>Bacilli</taxon>
        <taxon>Bacillales</taxon>
        <taxon>Sporolactobacillaceae</taxon>
        <taxon>Pullulanibacillus</taxon>
    </lineage>
</organism>
<dbReference type="PRINTS" id="PR00344">
    <property type="entry name" value="BCTRLSENSOR"/>
</dbReference>
<comment type="catalytic activity">
    <reaction evidence="1">
        <text>ATP + protein L-histidine = ADP + protein N-phospho-L-histidine.</text>
        <dbReference type="EC" id="2.7.13.3"/>
    </reaction>
</comment>
<gene>
    <name evidence="10" type="ORF">GCM10007096_29490</name>
</gene>
<dbReference type="RefSeq" id="WP_204871314.1">
    <property type="nucleotide sequence ID" value="NZ_JAFBEU010000024.1"/>
</dbReference>
<evidence type="ECO:0000256" key="4">
    <source>
        <dbReference type="ARBA" id="ARBA00022679"/>
    </source>
</evidence>
<evidence type="ECO:0000256" key="5">
    <source>
        <dbReference type="ARBA" id="ARBA00022741"/>
    </source>
</evidence>
<dbReference type="EC" id="2.7.13.3" evidence="2"/>
<keyword evidence="5" id="KW-0547">Nucleotide-binding</keyword>
<keyword evidence="3" id="KW-0597">Phosphoprotein</keyword>
<proteinExistence type="predicted"/>
<evidence type="ECO:0000256" key="8">
    <source>
        <dbReference type="ARBA" id="ARBA00023012"/>
    </source>
</evidence>
<evidence type="ECO:0000256" key="1">
    <source>
        <dbReference type="ARBA" id="ARBA00000085"/>
    </source>
</evidence>
<dbReference type="SMART" id="SM00388">
    <property type="entry name" value="HisKA"/>
    <property type="match status" value="1"/>
</dbReference>
<keyword evidence="7" id="KW-0067">ATP-binding</keyword>
<sequence>MITTENTYNNPFENLSYEVHFLVSINGEILQANRNGQQLIKENGDVFYNHFSPSHRKAAVQLIQELPQSQQQIEKNFLLKTQGTLKEYLFRGKCANEGLYLVGVEMANPIKVNSAKISSDLKEILAETVFNALNIAVLILDKHNNVVYYNDVLKKGGRFHRDFTKISGRPVIRIIKEMASDIRSSSKDIQRYHLYDKNLYHVYGLYSGYTDMITFIIDDRAGSDEYDQLLLYKQQMESVSHLAAGFAHELRNPLSVIRGFIQLSALTNNIDKYYNTILSELDRMNDIIDDFLSLSRKAPEREAYDPYEFFQSIVSLIRSECLLQNIKLDYQMAKTPKKVLLNRSMIKQVILNLLRNSIEAFEDEQLDRAFSIKGYVRDDYYGIMVKDNGPGMEKKVLDQLGKPFFTTKEKGTGIGLPLCKKIIKEHNGHFEIQSTLGEGTTIKILLPLISDAD</sequence>
<dbReference type="InterPro" id="IPR004358">
    <property type="entry name" value="Sig_transdc_His_kin-like_C"/>
</dbReference>
<keyword evidence="11" id="KW-1185">Reference proteome</keyword>
<dbReference type="EMBL" id="BMFV01000024">
    <property type="protein sequence ID" value="GGH85034.1"/>
    <property type="molecule type" value="Genomic_DNA"/>
</dbReference>
<dbReference type="InterPro" id="IPR003661">
    <property type="entry name" value="HisK_dim/P_dom"/>
</dbReference>
<dbReference type="PROSITE" id="PS50109">
    <property type="entry name" value="HIS_KIN"/>
    <property type="match status" value="1"/>
</dbReference>
<dbReference type="Pfam" id="PF00512">
    <property type="entry name" value="HisKA"/>
    <property type="match status" value="1"/>
</dbReference>
<dbReference type="AlphaFoldDB" id="A0A8J2ZXE6"/>
<dbReference type="GO" id="GO:0000155">
    <property type="term" value="F:phosphorelay sensor kinase activity"/>
    <property type="evidence" value="ECO:0007669"/>
    <property type="project" value="InterPro"/>
</dbReference>
<keyword evidence="6" id="KW-0418">Kinase</keyword>
<keyword evidence="8" id="KW-0902">Two-component regulatory system</keyword>
<evidence type="ECO:0000313" key="11">
    <source>
        <dbReference type="Proteomes" id="UP000656813"/>
    </source>
</evidence>
<dbReference type="SMART" id="SM00387">
    <property type="entry name" value="HATPase_c"/>
    <property type="match status" value="1"/>
</dbReference>
<dbReference type="Pfam" id="PF02518">
    <property type="entry name" value="HATPase_c"/>
    <property type="match status" value="1"/>
</dbReference>
<evidence type="ECO:0000256" key="3">
    <source>
        <dbReference type="ARBA" id="ARBA00022553"/>
    </source>
</evidence>
<dbReference type="SUPFAM" id="SSF47384">
    <property type="entry name" value="Homodimeric domain of signal transducing histidine kinase"/>
    <property type="match status" value="1"/>
</dbReference>